<protein>
    <submittedName>
        <fullName evidence="4">Uncharacterized protein</fullName>
    </submittedName>
</protein>
<evidence type="ECO:0000256" key="2">
    <source>
        <dbReference type="SAM" id="Phobius"/>
    </source>
</evidence>
<dbReference type="AlphaFoldDB" id="A0A1I8IYD2"/>
<dbReference type="WBParaSite" id="maker-uti_cns_0019547-snap-gene-0.3-mRNA-1">
    <property type="protein sequence ID" value="maker-uti_cns_0019547-snap-gene-0.3-mRNA-1"/>
    <property type="gene ID" value="maker-uti_cns_0019547-snap-gene-0.3"/>
</dbReference>
<reference evidence="4" key="1">
    <citation type="submission" date="2016-11" db="UniProtKB">
        <authorList>
            <consortium name="WormBaseParasite"/>
        </authorList>
    </citation>
    <scope>IDENTIFICATION</scope>
</reference>
<feature type="compositionally biased region" description="Low complexity" evidence="1">
    <location>
        <begin position="19"/>
        <end position="38"/>
    </location>
</feature>
<feature type="region of interest" description="Disordered" evidence="1">
    <location>
        <begin position="106"/>
        <end position="126"/>
    </location>
</feature>
<feature type="transmembrane region" description="Helical" evidence="2">
    <location>
        <begin position="289"/>
        <end position="314"/>
    </location>
</feature>
<dbReference type="Proteomes" id="UP000095280">
    <property type="component" value="Unplaced"/>
</dbReference>
<keyword evidence="2" id="KW-1133">Transmembrane helix</keyword>
<feature type="region of interest" description="Disordered" evidence="1">
    <location>
        <begin position="1"/>
        <end position="47"/>
    </location>
</feature>
<evidence type="ECO:0000313" key="4">
    <source>
        <dbReference type="WBParaSite" id="maker-uti_cns_0019547-snap-gene-0.3-mRNA-1"/>
    </source>
</evidence>
<keyword evidence="2" id="KW-0472">Membrane</keyword>
<keyword evidence="2" id="KW-0812">Transmembrane</keyword>
<evidence type="ECO:0000256" key="1">
    <source>
        <dbReference type="SAM" id="MobiDB-lite"/>
    </source>
</evidence>
<feature type="region of interest" description="Disordered" evidence="1">
    <location>
        <begin position="64"/>
        <end position="83"/>
    </location>
</feature>
<keyword evidence="3" id="KW-1185">Reference proteome</keyword>
<feature type="compositionally biased region" description="Polar residues" evidence="1">
    <location>
        <begin position="1"/>
        <end position="14"/>
    </location>
</feature>
<feature type="compositionally biased region" description="Low complexity" evidence="1">
    <location>
        <begin position="363"/>
        <end position="377"/>
    </location>
</feature>
<accession>A0A1I8IYD2</accession>
<feature type="region of interest" description="Disordered" evidence="1">
    <location>
        <begin position="357"/>
        <end position="384"/>
    </location>
</feature>
<name>A0A1I8IYD2_9PLAT</name>
<evidence type="ECO:0000313" key="3">
    <source>
        <dbReference type="Proteomes" id="UP000095280"/>
    </source>
</evidence>
<sequence>MATRTQPPIESSQRAPLLESSSRPACSCWSSASSPSESARAKDSPLTLRARAILRRQSYSLDRRTADIHLTQPVPDPERPSDLHLEVPLEEPANDDSGEGRRFLRVTQVRGSSPEPPSTGPMGEVRSRLGSLSRSISSLGSSLLRWGSRHEVEAAASKPLGNQIGGCGRCGSPIVCTSLEPKEKRKAFESISPKRHGQRGFINSAELKIFCSGYKDADNIWQTGFSCGWRDLTFGKVSGLSCCQFANGTRYCCYTTETPLASKDYSTSNDLETSSTEPHHQQQLENMKLTLIATAVTSCLLLVLLLSAAVTLALRARKNGNSHRGRAVDGKQQTVCALQPGQTRIMDRLAVCTTTSQHQTLQSDPSPSASSSFRDSSQLTAVSPGGAALVDVENGK</sequence>
<organism evidence="3 4">
    <name type="scientific">Macrostomum lignano</name>
    <dbReference type="NCBI Taxonomy" id="282301"/>
    <lineage>
        <taxon>Eukaryota</taxon>
        <taxon>Metazoa</taxon>
        <taxon>Spiralia</taxon>
        <taxon>Lophotrochozoa</taxon>
        <taxon>Platyhelminthes</taxon>
        <taxon>Rhabditophora</taxon>
        <taxon>Macrostomorpha</taxon>
        <taxon>Macrostomida</taxon>
        <taxon>Macrostomidae</taxon>
        <taxon>Macrostomum</taxon>
    </lineage>
</organism>
<proteinExistence type="predicted"/>